<name>A0A081NTP4_9BACL</name>
<evidence type="ECO:0000313" key="2">
    <source>
        <dbReference type="Proteomes" id="UP000028123"/>
    </source>
</evidence>
<sequence length="953" mass="111365">MRDSLSFLVVGDSESGKSSFIRTFCEESAANLLNISGEGQTTRCNGFYNFTYKENDENKVTVSFYNKEEFTEKQCSKIMKKYGLSPRSADLGITNDYIIKQNVKLVSSEKDSMWKSEKYDILRKICNKDLINDEFINLTEFGLPENMGNLIAQDDIENIVDFEQFLLLITKKVEDIYEEITRKTNLFIELFKLSETDTYENNSKEEISQLKFNLNDNTSLLLTYCIKKATMCEFLEGTDIISLSGIVKSIAVELRLNKDYAQICSSVGIKKIKLVDTYGLDHAGDLMGNIIVENIKERLAGILNDEFRDIDSVIFITPMVGKAPSTNERFKALIEAKRSIIPQIVYTKYDLYAKSQVRRKLCLLDNEELKSVKRNFIKNNSNKIKDDFYDILKDYYSADVAGYRKECIFNNISYFMGTYEIEDSENRRVAQGNNIKYFKNILVSILKNDNYGVASDNIDREELSQQLTQCFILNKNRIQDKLNTMILKAQENLNRNFSISHGRTQEAFWRRVGSNMFGFSGSLNLRNLLVTSYTEYLAKDSGDDHKEDNLGNLVVNEYFKARKLNVFLRECINKFGYYYFCTGCLPCDALEPNKCDMSRSCNTTGREMRLRRKHSCWQFNEGSYTGSRHQSKYCTNSGIYGIGLIDMEYGKANKCWGSCYWMKFFKNFNDTRIVEFNCGDIYEDFVNIFIEFCVKQYTKSIQSVHNFNYLMNYNATVFDESKEEELKTKFKEVTESKKDFIVLTEGETDRIHIETAWKKLLKTDLPFDMYPINGANNFKQFLISYPVDMLRDKIIICILDHDEKGIKVAKEFKKSMQEIDGVYLRMYHNDHDKNRQYYILLLPHINKKFEEYENGEIEFLYSRELLEEYKILRKMSIGRINTLEYVVNNKKYINEEDYDTLNDLFYFEVISESSCKTMFARSIEEREDLDEETFIGFKPLFDLINSIIKCHAT</sequence>
<proteinExistence type="predicted"/>
<reference evidence="1 2" key="1">
    <citation type="submission" date="2014-06" db="EMBL/GenBank/DDBJ databases">
        <title>Draft genome sequence of Paenibacillus sp. MSt1.</title>
        <authorList>
            <person name="Aw Y.K."/>
            <person name="Ong K.S."/>
            <person name="Gan H.M."/>
            <person name="Lee S.M."/>
        </authorList>
    </citation>
    <scope>NUCLEOTIDE SEQUENCE [LARGE SCALE GENOMIC DNA]</scope>
    <source>
        <strain evidence="1 2">MSt1</strain>
    </source>
</reference>
<dbReference type="SUPFAM" id="SSF52540">
    <property type="entry name" value="P-loop containing nucleoside triphosphate hydrolases"/>
    <property type="match status" value="1"/>
</dbReference>
<organism evidence="1 2">
    <name type="scientific">Paenibacillus tyrfis</name>
    <dbReference type="NCBI Taxonomy" id="1501230"/>
    <lineage>
        <taxon>Bacteria</taxon>
        <taxon>Bacillati</taxon>
        <taxon>Bacillota</taxon>
        <taxon>Bacilli</taxon>
        <taxon>Bacillales</taxon>
        <taxon>Paenibacillaceae</taxon>
        <taxon>Paenibacillus</taxon>
    </lineage>
</organism>
<dbReference type="Gene3D" id="3.40.1360.10">
    <property type="match status" value="1"/>
</dbReference>
<dbReference type="AlphaFoldDB" id="A0A081NTP4"/>
<gene>
    <name evidence="1" type="ORF">ET33_30895</name>
</gene>
<comment type="caution">
    <text evidence="1">The sequence shown here is derived from an EMBL/GenBank/DDBJ whole genome shotgun (WGS) entry which is preliminary data.</text>
</comment>
<evidence type="ECO:0000313" key="1">
    <source>
        <dbReference type="EMBL" id="KEQ21817.1"/>
    </source>
</evidence>
<dbReference type="RefSeq" id="WP_036693435.1">
    <property type="nucleotide sequence ID" value="NZ_JNVM01000059.1"/>
</dbReference>
<protein>
    <submittedName>
        <fullName evidence="1">Uncharacterized protein</fullName>
    </submittedName>
</protein>
<dbReference type="InterPro" id="IPR027417">
    <property type="entry name" value="P-loop_NTPase"/>
</dbReference>
<dbReference type="OrthoDB" id="2088287at2"/>
<dbReference type="Proteomes" id="UP000028123">
    <property type="component" value="Unassembled WGS sequence"/>
</dbReference>
<dbReference type="Gene3D" id="3.40.50.300">
    <property type="entry name" value="P-loop containing nucleotide triphosphate hydrolases"/>
    <property type="match status" value="1"/>
</dbReference>
<keyword evidence="2" id="KW-1185">Reference proteome</keyword>
<dbReference type="EMBL" id="JNVM01000059">
    <property type="protein sequence ID" value="KEQ21817.1"/>
    <property type="molecule type" value="Genomic_DNA"/>
</dbReference>
<dbReference type="eggNOG" id="ENOG5033X5W">
    <property type="taxonomic scope" value="Bacteria"/>
</dbReference>
<accession>A0A081NTP4</accession>